<organism evidence="1 2">
    <name type="scientific">Gossypium darwinii</name>
    <name type="common">Darwin's cotton</name>
    <name type="synonym">Gossypium barbadense var. darwinii</name>
    <dbReference type="NCBI Taxonomy" id="34276"/>
    <lineage>
        <taxon>Eukaryota</taxon>
        <taxon>Viridiplantae</taxon>
        <taxon>Streptophyta</taxon>
        <taxon>Embryophyta</taxon>
        <taxon>Tracheophyta</taxon>
        <taxon>Spermatophyta</taxon>
        <taxon>Magnoliopsida</taxon>
        <taxon>eudicotyledons</taxon>
        <taxon>Gunneridae</taxon>
        <taxon>Pentapetalae</taxon>
        <taxon>rosids</taxon>
        <taxon>malvids</taxon>
        <taxon>Malvales</taxon>
        <taxon>Malvaceae</taxon>
        <taxon>Malvoideae</taxon>
        <taxon>Gossypium</taxon>
    </lineage>
</organism>
<name>A0A5D2DVD0_GOSDA</name>
<reference evidence="1 2" key="1">
    <citation type="submission" date="2019-06" db="EMBL/GenBank/DDBJ databases">
        <title>WGS assembly of Gossypium darwinii.</title>
        <authorList>
            <person name="Chen Z.J."/>
            <person name="Sreedasyam A."/>
            <person name="Ando A."/>
            <person name="Song Q."/>
            <person name="De L."/>
            <person name="Hulse-Kemp A."/>
            <person name="Ding M."/>
            <person name="Ye W."/>
            <person name="Kirkbride R."/>
            <person name="Jenkins J."/>
            <person name="Plott C."/>
            <person name="Lovell J."/>
            <person name="Lin Y.-M."/>
            <person name="Vaughn R."/>
            <person name="Liu B."/>
            <person name="Li W."/>
            <person name="Simpson S."/>
            <person name="Scheffler B."/>
            <person name="Saski C."/>
            <person name="Grover C."/>
            <person name="Hu G."/>
            <person name="Conover J."/>
            <person name="Carlson J."/>
            <person name="Shu S."/>
            <person name="Boston L."/>
            <person name="Williams M."/>
            <person name="Peterson D."/>
            <person name="Mcgee K."/>
            <person name="Jones D."/>
            <person name="Wendel J."/>
            <person name="Stelly D."/>
            <person name="Grimwood J."/>
            <person name="Schmutz J."/>
        </authorList>
    </citation>
    <scope>NUCLEOTIDE SEQUENCE [LARGE SCALE GENOMIC DNA]</scope>
    <source>
        <strain evidence="1">1808015.09</strain>
    </source>
</reference>
<gene>
    <name evidence="1" type="ORF">ES288_A13G022200v1</name>
</gene>
<keyword evidence="2" id="KW-1185">Reference proteome</keyword>
<dbReference type="EMBL" id="CM017700">
    <property type="protein sequence ID" value="TYG85053.1"/>
    <property type="molecule type" value="Genomic_DNA"/>
</dbReference>
<accession>A0A5D2DVD0</accession>
<dbReference type="Proteomes" id="UP000323506">
    <property type="component" value="Chromosome A13"/>
</dbReference>
<protein>
    <submittedName>
        <fullName evidence="1">Uncharacterized protein</fullName>
    </submittedName>
</protein>
<dbReference type="AlphaFoldDB" id="A0A5D2DVD0"/>
<sequence length="57" mass="6522">MRKGAFHLCSRRPRVYEDRPLFISLLNRSQSRSKGSGDAIPGFGAMRRVEEATVRAW</sequence>
<evidence type="ECO:0000313" key="1">
    <source>
        <dbReference type="EMBL" id="TYG85053.1"/>
    </source>
</evidence>
<proteinExistence type="predicted"/>
<evidence type="ECO:0000313" key="2">
    <source>
        <dbReference type="Proteomes" id="UP000323506"/>
    </source>
</evidence>